<keyword evidence="1" id="KW-1133">Transmembrane helix</keyword>
<dbReference type="InterPro" id="IPR025470">
    <property type="entry name" value="DUF4321"/>
</dbReference>
<name>A0A4Y7RUV5_9FIRM</name>
<accession>A0A4Y7RUV5</accession>
<protein>
    <recommendedName>
        <fullName evidence="4">DUF4321 domain-containing protein</fullName>
    </recommendedName>
</protein>
<evidence type="ECO:0000313" key="3">
    <source>
        <dbReference type="Proteomes" id="UP000297597"/>
    </source>
</evidence>
<gene>
    <name evidence="2" type="ORF">Pmgp_00720</name>
</gene>
<dbReference type="EMBL" id="QFFZ01000005">
    <property type="protein sequence ID" value="TEB12745.1"/>
    <property type="molecule type" value="Genomic_DNA"/>
</dbReference>
<dbReference type="Proteomes" id="UP000297597">
    <property type="component" value="Unassembled WGS sequence"/>
</dbReference>
<organism evidence="2 3">
    <name type="scientific">Pelotomaculum propionicicum</name>
    <dbReference type="NCBI Taxonomy" id="258475"/>
    <lineage>
        <taxon>Bacteria</taxon>
        <taxon>Bacillati</taxon>
        <taxon>Bacillota</taxon>
        <taxon>Clostridia</taxon>
        <taxon>Eubacteriales</taxon>
        <taxon>Desulfotomaculaceae</taxon>
        <taxon>Pelotomaculum</taxon>
    </lineage>
</organism>
<evidence type="ECO:0008006" key="4">
    <source>
        <dbReference type="Google" id="ProtNLM"/>
    </source>
</evidence>
<evidence type="ECO:0000313" key="2">
    <source>
        <dbReference type="EMBL" id="TEB12745.1"/>
    </source>
</evidence>
<keyword evidence="3" id="KW-1185">Reference proteome</keyword>
<dbReference type="Pfam" id="PF14209">
    <property type="entry name" value="DUF4321"/>
    <property type="match status" value="1"/>
</dbReference>
<keyword evidence="1" id="KW-0812">Transmembrane</keyword>
<dbReference type="AlphaFoldDB" id="A0A4Y7RUV5"/>
<dbReference type="RefSeq" id="WP_134212600.1">
    <property type="nucleotide sequence ID" value="NZ_QFFZ01000005.1"/>
</dbReference>
<keyword evidence="1" id="KW-0472">Membrane</keyword>
<sequence length="85" mass="9164">MAKNFKSYGNTWILVLLILIGGLTGSAVGDTLTPVLPWLKSTSQIGLKPSTLDLGFLNLTFGFTFSLGPLTALGMILGYVVYRRI</sequence>
<proteinExistence type="predicted"/>
<comment type="caution">
    <text evidence="2">The sequence shown here is derived from an EMBL/GenBank/DDBJ whole genome shotgun (WGS) entry which is preliminary data.</text>
</comment>
<feature type="transmembrane region" description="Helical" evidence="1">
    <location>
        <begin position="56"/>
        <end position="82"/>
    </location>
</feature>
<reference evidence="2 3" key="1">
    <citation type="journal article" date="2018" name="Environ. Microbiol.">
        <title>Novel energy conservation strategies and behaviour of Pelotomaculum schinkii driving syntrophic propionate catabolism.</title>
        <authorList>
            <person name="Hidalgo-Ahumada C.A.P."/>
            <person name="Nobu M.K."/>
            <person name="Narihiro T."/>
            <person name="Tamaki H."/>
            <person name="Liu W.T."/>
            <person name="Kamagata Y."/>
            <person name="Stams A.J.M."/>
            <person name="Imachi H."/>
            <person name="Sousa D.Z."/>
        </authorList>
    </citation>
    <scope>NUCLEOTIDE SEQUENCE [LARGE SCALE GENOMIC DNA]</scope>
    <source>
        <strain evidence="2 3">MGP</strain>
    </source>
</reference>
<evidence type="ECO:0000256" key="1">
    <source>
        <dbReference type="SAM" id="Phobius"/>
    </source>
</evidence>